<dbReference type="OrthoDB" id="1722122at2759"/>
<evidence type="ECO:0000256" key="1">
    <source>
        <dbReference type="SAM" id="MobiDB-lite"/>
    </source>
</evidence>
<comment type="caution">
    <text evidence="2">The sequence shown here is derived from an EMBL/GenBank/DDBJ whole genome shotgun (WGS) entry which is preliminary data.</text>
</comment>
<dbReference type="STRING" id="429701.A0A2G9G5P7"/>
<feature type="compositionally biased region" description="Polar residues" evidence="1">
    <location>
        <begin position="155"/>
        <end position="164"/>
    </location>
</feature>
<evidence type="ECO:0000313" key="2">
    <source>
        <dbReference type="EMBL" id="PIN00634.1"/>
    </source>
</evidence>
<protein>
    <submittedName>
        <fullName evidence="2">Uncharacterized protein</fullName>
    </submittedName>
</protein>
<dbReference type="AlphaFoldDB" id="A0A2G9G5P7"/>
<reference evidence="3" key="1">
    <citation type="journal article" date="2018" name="Gigascience">
        <title>Genome assembly of the Pink Ipe (Handroanthus impetiginosus, Bignoniaceae), a highly valued, ecologically keystone Neotropical timber forest tree.</title>
        <authorList>
            <person name="Silva-Junior O.B."/>
            <person name="Grattapaglia D."/>
            <person name="Novaes E."/>
            <person name="Collevatti R.G."/>
        </authorList>
    </citation>
    <scope>NUCLEOTIDE SEQUENCE [LARGE SCALE GENOMIC DNA]</scope>
    <source>
        <strain evidence="3">cv. UFG-1</strain>
    </source>
</reference>
<organism evidence="2 3">
    <name type="scientific">Handroanthus impetiginosus</name>
    <dbReference type="NCBI Taxonomy" id="429701"/>
    <lineage>
        <taxon>Eukaryota</taxon>
        <taxon>Viridiplantae</taxon>
        <taxon>Streptophyta</taxon>
        <taxon>Embryophyta</taxon>
        <taxon>Tracheophyta</taxon>
        <taxon>Spermatophyta</taxon>
        <taxon>Magnoliopsida</taxon>
        <taxon>eudicotyledons</taxon>
        <taxon>Gunneridae</taxon>
        <taxon>Pentapetalae</taxon>
        <taxon>asterids</taxon>
        <taxon>lamiids</taxon>
        <taxon>Lamiales</taxon>
        <taxon>Bignoniaceae</taxon>
        <taxon>Crescentiina</taxon>
        <taxon>Tabebuia alliance</taxon>
        <taxon>Handroanthus</taxon>
    </lineage>
</organism>
<name>A0A2G9G5P7_9LAMI</name>
<gene>
    <name evidence="2" type="ORF">CDL12_26866</name>
</gene>
<feature type="region of interest" description="Disordered" evidence="1">
    <location>
        <begin position="137"/>
        <end position="168"/>
    </location>
</feature>
<dbReference type="EMBL" id="NKXS01006847">
    <property type="protein sequence ID" value="PIN00634.1"/>
    <property type="molecule type" value="Genomic_DNA"/>
</dbReference>
<sequence>MGPQRRLGIYVGYDSPSIIRYLEPLTGDVFTARFADCHFDESNFPALGGENKQPKKEIMWDTKSLEFLDPRTKSCELEVQRIIHLQKIANQLPDAFTDSRRVTKSHIPAENAPIKLDVPVGQYTSTITNELKARLKRGRHLDSKDKNPRKKRGSIDQNVQLKELNTNKDLHEIPTDEIQVLKE</sequence>
<evidence type="ECO:0000313" key="3">
    <source>
        <dbReference type="Proteomes" id="UP000231279"/>
    </source>
</evidence>
<accession>A0A2G9G5P7</accession>
<dbReference type="Proteomes" id="UP000231279">
    <property type="component" value="Unassembled WGS sequence"/>
</dbReference>
<keyword evidence="3" id="KW-1185">Reference proteome</keyword>
<proteinExistence type="predicted"/>